<keyword evidence="8 11" id="KW-0663">Pyridoxal phosphate</keyword>
<comment type="function">
    <text evidence="12">Acts on the D-isomers of alanine, leucine, aspartate, glutamate, aminobutyrate, norvaline and asparagine. The enzyme transfers an amino group from a substrate D-amino acid to the pyridoxal phosphate cofactor to form pyridoxamine and an alpha-keto acid in the first half-reaction.</text>
</comment>
<dbReference type="InterPro" id="IPR036038">
    <property type="entry name" value="Aminotransferase-like"/>
</dbReference>
<dbReference type="CDD" id="cd01558">
    <property type="entry name" value="D-AAT_like"/>
    <property type="match status" value="1"/>
</dbReference>
<evidence type="ECO:0000256" key="4">
    <source>
        <dbReference type="ARBA" id="ARBA00012874"/>
    </source>
</evidence>
<comment type="subunit">
    <text evidence="3">Homodimer.</text>
</comment>
<keyword evidence="6" id="KW-0032">Aminotransferase</keyword>
<dbReference type="NCBIfam" id="TIGR01121">
    <property type="entry name" value="D_amino_aminoT"/>
    <property type="match status" value="1"/>
</dbReference>
<dbReference type="GO" id="GO:0046416">
    <property type="term" value="P:D-amino acid metabolic process"/>
    <property type="evidence" value="ECO:0007669"/>
    <property type="project" value="InterPro"/>
</dbReference>
<proteinExistence type="inferred from homology"/>
<accession>A0A1T4XSB6</accession>
<reference evidence="14" key="1">
    <citation type="submission" date="2017-02" db="EMBL/GenBank/DDBJ databases">
        <authorList>
            <person name="Varghese N."/>
            <person name="Submissions S."/>
        </authorList>
    </citation>
    <scope>NUCLEOTIDE SEQUENCE [LARGE SCALE GENOMIC DNA]</scope>
    <source>
        <strain evidence="14">DSM 23966</strain>
    </source>
</reference>
<dbReference type="InterPro" id="IPR043132">
    <property type="entry name" value="BCAT-like_C"/>
</dbReference>
<dbReference type="PANTHER" id="PTHR42743">
    <property type="entry name" value="AMINO-ACID AMINOTRANSFERASE"/>
    <property type="match status" value="1"/>
</dbReference>
<evidence type="ECO:0000256" key="2">
    <source>
        <dbReference type="ARBA" id="ARBA00009320"/>
    </source>
</evidence>
<evidence type="ECO:0000256" key="8">
    <source>
        <dbReference type="ARBA" id="ARBA00022898"/>
    </source>
</evidence>
<dbReference type="EMBL" id="FUYJ01000001">
    <property type="protein sequence ID" value="SKA92263.1"/>
    <property type="molecule type" value="Genomic_DNA"/>
</dbReference>
<dbReference type="GO" id="GO:0046394">
    <property type="term" value="P:carboxylic acid biosynthetic process"/>
    <property type="evidence" value="ECO:0007669"/>
    <property type="project" value="UniProtKB-ARBA"/>
</dbReference>
<evidence type="ECO:0000256" key="1">
    <source>
        <dbReference type="ARBA" id="ARBA00001933"/>
    </source>
</evidence>
<dbReference type="InterPro" id="IPR043131">
    <property type="entry name" value="BCAT-like_N"/>
</dbReference>
<evidence type="ECO:0000256" key="5">
    <source>
        <dbReference type="ARBA" id="ARBA00021779"/>
    </source>
</evidence>
<dbReference type="PROSITE" id="PS00770">
    <property type="entry name" value="AA_TRANSFER_CLASS_4"/>
    <property type="match status" value="1"/>
</dbReference>
<evidence type="ECO:0000256" key="3">
    <source>
        <dbReference type="ARBA" id="ARBA00011738"/>
    </source>
</evidence>
<dbReference type="FunFam" id="3.30.470.10:FF:000009">
    <property type="entry name" value="D-alanine aminotransferase"/>
    <property type="match status" value="1"/>
</dbReference>
<keyword evidence="7" id="KW-0808">Transferase</keyword>
<dbReference type="PANTHER" id="PTHR42743:SF10">
    <property type="entry name" value="D-ALANINE AMINOTRANSFERASE"/>
    <property type="match status" value="1"/>
</dbReference>
<dbReference type="FunFam" id="3.20.10.10:FF:000002">
    <property type="entry name" value="D-alanine aminotransferase"/>
    <property type="match status" value="1"/>
</dbReference>
<dbReference type="InterPro" id="IPR050571">
    <property type="entry name" value="Class-IV_PLP-Dep_Aminotrnsfr"/>
</dbReference>
<evidence type="ECO:0000313" key="13">
    <source>
        <dbReference type="EMBL" id="SKA92263.1"/>
    </source>
</evidence>
<dbReference type="Pfam" id="PF01063">
    <property type="entry name" value="Aminotran_4"/>
    <property type="match status" value="1"/>
</dbReference>
<dbReference type="InterPro" id="IPR001544">
    <property type="entry name" value="Aminotrans_IV"/>
</dbReference>
<evidence type="ECO:0000256" key="12">
    <source>
        <dbReference type="RuleBase" id="RU004520"/>
    </source>
</evidence>
<comment type="catalytic activity">
    <reaction evidence="9 12">
        <text>D-alanine + 2-oxoglutarate = D-glutamate + pyruvate</text>
        <dbReference type="Rhea" id="RHEA:15869"/>
        <dbReference type="ChEBI" id="CHEBI:15361"/>
        <dbReference type="ChEBI" id="CHEBI:16810"/>
        <dbReference type="ChEBI" id="CHEBI:29986"/>
        <dbReference type="ChEBI" id="CHEBI:57416"/>
        <dbReference type="EC" id="2.6.1.21"/>
    </reaction>
</comment>
<dbReference type="GO" id="GO:0005829">
    <property type="term" value="C:cytosol"/>
    <property type="evidence" value="ECO:0007669"/>
    <property type="project" value="TreeGrafter"/>
</dbReference>
<dbReference type="Gene3D" id="3.20.10.10">
    <property type="entry name" value="D-amino Acid Aminotransferase, subunit A, domain 2"/>
    <property type="match status" value="1"/>
</dbReference>
<dbReference type="Proteomes" id="UP000190042">
    <property type="component" value="Unassembled WGS sequence"/>
</dbReference>
<dbReference type="Gene3D" id="3.30.470.10">
    <property type="match status" value="1"/>
</dbReference>
<evidence type="ECO:0000256" key="9">
    <source>
        <dbReference type="ARBA" id="ARBA00047911"/>
    </source>
</evidence>
<dbReference type="RefSeq" id="WP_078816936.1">
    <property type="nucleotide sequence ID" value="NZ_FUYJ01000001.1"/>
</dbReference>
<organism evidence="13 14">
    <name type="scientific">Sporosarcina newyorkensis</name>
    <dbReference type="NCBI Taxonomy" id="759851"/>
    <lineage>
        <taxon>Bacteria</taxon>
        <taxon>Bacillati</taxon>
        <taxon>Bacillota</taxon>
        <taxon>Bacilli</taxon>
        <taxon>Bacillales</taxon>
        <taxon>Caryophanaceae</taxon>
        <taxon>Sporosarcina</taxon>
    </lineage>
</organism>
<dbReference type="EC" id="2.6.1.21" evidence="4 12"/>
<evidence type="ECO:0000256" key="10">
    <source>
        <dbReference type="RuleBase" id="RU004106"/>
    </source>
</evidence>
<dbReference type="GO" id="GO:0030170">
    <property type="term" value="F:pyridoxal phosphate binding"/>
    <property type="evidence" value="ECO:0007669"/>
    <property type="project" value="InterPro"/>
</dbReference>
<dbReference type="InterPro" id="IPR018300">
    <property type="entry name" value="Aminotrans_IV_CS"/>
</dbReference>
<gene>
    <name evidence="13" type="ORF">SAMN04244570_1279</name>
</gene>
<keyword evidence="14" id="KW-1185">Reference proteome</keyword>
<dbReference type="SUPFAM" id="SSF56752">
    <property type="entry name" value="D-aminoacid aminotransferase-like PLP-dependent enzymes"/>
    <property type="match status" value="1"/>
</dbReference>
<evidence type="ECO:0000256" key="11">
    <source>
        <dbReference type="RuleBase" id="RU004516"/>
    </source>
</evidence>
<dbReference type="GO" id="GO:0008652">
    <property type="term" value="P:amino acid biosynthetic process"/>
    <property type="evidence" value="ECO:0007669"/>
    <property type="project" value="UniProtKB-ARBA"/>
</dbReference>
<dbReference type="GO" id="GO:0047810">
    <property type="term" value="F:D-alanine-2-oxoglutarate aminotransferase activity"/>
    <property type="evidence" value="ECO:0007669"/>
    <property type="project" value="UniProtKB-EC"/>
</dbReference>
<name>A0A1T4XSB6_9BACL</name>
<evidence type="ECO:0000256" key="7">
    <source>
        <dbReference type="ARBA" id="ARBA00022679"/>
    </source>
</evidence>
<sequence>MIYFKDGEYLQEEQMNLSMNDRGYVFGDGVYEVIKVYDGVLYTAEEHMERLLESAAKIRLTLPYTLEQLVGIAERLLQENELSVGHIYLQVTRGVAPRVHQFPDHSVSPVLTGYTVENPRPLEQLDKGAAMKSVEDMRWLRCDIKSLNLLGNVLAKQEAVEQGCQEALFVRDGIVREGSASNVFGIKDGILHTHPANNFILNGITRRVVLQLASDLSIPVQEKEFTLAEALAMDEFFFTSTNAEITPVVTIDRQPIGEGIPGPLTRQLQKLFDEQIPALVAAGHASERDSNGSTS</sequence>
<protein>
    <recommendedName>
        <fullName evidence="5 12">D-alanine aminotransferase</fullName>
        <ecNumber evidence="4 12">2.6.1.21</ecNumber>
    </recommendedName>
</protein>
<evidence type="ECO:0000313" key="14">
    <source>
        <dbReference type="Proteomes" id="UP000190042"/>
    </source>
</evidence>
<dbReference type="InterPro" id="IPR005784">
    <property type="entry name" value="D_amino_transT"/>
</dbReference>
<comment type="similarity">
    <text evidence="2 10">Belongs to the class-IV pyridoxal-phosphate-dependent aminotransferase family.</text>
</comment>
<dbReference type="AlphaFoldDB" id="A0A1T4XSB6"/>
<comment type="cofactor">
    <cofactor evidence="1 11">
        <name>pyridoxal 5'-phosphate</name>
        <dbReference type="ChEBI" id="CHEBI:597326"/>
    </cofactor>
</comment>
<evidence type="ECO:0000256" key="6">
    <source>
        <dbReference type="ARBA" id="ARBA00022576"/>
    </source>
</evidence>